<keyword evidence="1" id="KW-1133">Transmembrane helix</keyword>
<dbReference type="Proteomes" id="UP000516235">
    <property type="component" value="Chromosome"/>
</dbReference>
<accession>A0A7H0JY33</accession>
<evidence type="ECO:0008006" key="6">
    <source>
        <dbReference type="Google" id="ProtNLM"/>
    </source>
</evidence>
<dbReference type="Proteomes" id="UP000642876">
    <property type="component" value="Unassembled WGS sequence"/>
</dbReference>
<evidence type="ECO:0000313" key="5">
    <source>
        <dbReference type="Proteomes" id="UP000642876"/>
    </source>
</evidence>
<dbReference type="EMBL" id="JACMYE010000002">
    <property type="protein sequence ID" value="MBC3178355.1"/>
    <property type="molecule type" value="Genomic_DNA"/>
</dbReference>
<name>A0A7H0JY33_9CORY</name>
<keyword evidence="5" id="KW-1185">Reference proteome</keyword>
<keyword evidence="1" id="KW-0812">Transmembrane</keyword>
<reference evidence="4 5" key="1">
    <citation type="submission" date="2020-08" db="EMBL/GenBank/DDBJ databases">
        <title>novel species in genus Corynebacterium.</title>
        <authorList>
            <person name="Zhang G."/>
        </authorList>
    </citation>
    <scope>NUCLEOTIDE SEQUENCE [LARGE SCALE GENOMIC DNA]</scope>
    <source>
        <strain evidence="3">Zg-917</strain>
        <strain evidence="4 5">zg-917</strain>
    </source>
</reference>
<gene>
    <name evidence="2" type="ORF">H7348_03320</name>
    <name evidence="3" type="ORF">IAU68_09875</name>
</gene>
<evidence type="ECO:0000313" key="3">
    <source>
        <dbReference type="EMBL" id="QNP89949.1"/>
    </source>
</evidence>
<dbReference type="RefSeq" id="WP_171193715.1">
    <property type="nucleotide sequence ID" value="NZ_CP061032.1"/>
</dbReference>
<dbReference type="AlphaFoldDB" id="A0A7H0JY33"/>
<evidence type="ECO:0000313" key="4">
    <source>
        <dbReference type="Proteomes" id="UP000516235"/>
    </source>
</evidence>
<proteinExistence type="predicted"/>
<evidence type="ECO:0000313" key="2">
    <source>
        <dbReference type="EMBL" id="MBC3178355.1"/>
    </source>
</evidence>
<sequence length="419" mass="45000">MADPQLSQLLHDKYALTETAETGTTATSTLLSASNTWGTTVREVEVFNEPVADGASEHIAQIAQSLSWLQDQAVFNVEDCGVTDSGTLYVLREPAQGQPLRSLIDGRVTWGSPFPIQEAANLVGPVAEAVDKYIANGRAGFLGRSINTDTLLVQPAGVFPPVKVALVGPTAAGNSVSDSVLRRQFADVVAELTGQPVDEALLEQTGSATEYLKTLINPTPAPQPQEWDTTQMPQQHFPDTDPGMPAVQYDDYQQPAPAKKKKPVWPWVAAGVLLLAGAGAGGYWYWQNTSTEPWGDTEAEIAQAFPDVVSDEEGGRGFDNLTCRTAEAEGDAQSKIRCASPDAGISITKFENAQARDAVIPASDKVERFGNDNCEFSSTQLEDQDLPAYFVAPEGDKANYLLLVNGKNADKMRAQLPLC</sequence>
<feature type="transmembrane region" description="Helical" evidence="1">
    <location>
        <begin position="264"/>
        <end position="286"/>
    </location>
</feature>
<dbReference type="KEGG" id="cluj:IAU68_09875"/>
<dbReference type="EMBL" id="CP061032">
    <property type="protein sequence ID" value="QNP89949.1"/>
    <property type="molecule type" value="Genomic_DNA"/>
</dbReference>
<protein>
    <recommendedName>
        <fullName evidence="6">Serine/threonine protein kinase</fullName>
    </recommendedName>
</protein>
<evidence type="ECO:0000256" key="1">
    <source>
        <dbReference type="SAM" id="Phobius"/>
    </source>
</evidence>
<organism evidence="3 4">
    <name type="scientific">Corynebacterium lujinxingii</name>
    <dbReference type="NCBI Taxonomy" id="2763010"/>
    <lineage>
        <taxon>Bacteria</taxon>
        <taxon>Bacillati</taxon>
        <taxon>Actinomycetota</taxon>
        <taxon>Actinomycetes</taxon>
        <taxon>Mycobacteriales</taxon>
        <taxon>Corynebacteriaceae</taxon>
        <taxon>Corynebacterium</taxon>
    </lineage>
</organism>
<keyword evidence="1" id="KW-0472">Membrane</keyword>